<proteinExistence type="inferred from homology"/>
<organism evidence="15 16">
    <name type="scientific">Desulfoferula mesophila</name>
    <dbReference type="NCBI Taxonomy" id="3058419"/>
    <lineage>
        <taxon>Bacteria</taxon>
        <taxon>Pseudomonadati</taxon>
        <taxon>Thermodesulfobacteriota</taxon>
        <taxon>Desulfarculia</taxon>
        <taxon>Desulfarculales</taxon>
        <taxon>Desulfarculaceae</taxon>
        <taxon>Desulfoferula</taxon>
    </lineage>
</organism>
<dbReference type="PANTHER" id="PTHR35864:SF1">
    <property type="entry name" value="ZINC METALLOPROTEASE YWHC-RELATED"/>
    <property type="match status" value="1"/>
</dbReference>
<evidence type="ECO:0000313" key="15">
    <source>
        <dbReference type="EMBL" id="BEQ14310.1"/>
    </source>
</evidence>
<feature type="transmembrane region" description="Helical" evidence="13">
    <location>
        <begin position="138"/>
        <end position="159"/>
    </location>
</feature>
<comment type="similarity">
    <text evidence="3">Belongs to the peptidase M50B family.</text>
</comment>
<name>A0AAU9EBQ9_9BACT</name>
<comment type="subcellular location">
    <subcellularLocation>
        <location evidence="2">Cell membrane</location>
        <topology evidence="2">Multi-pass membrane protein</topology>
    </subcellularLocation>
</comment>
<evidence type="ECO:0000256" key="13">
    <source>
        <dbReference type="SAM" id="Phobius"/>
    </source>
</evidence>
<keyword evidence="16" id="KW-1185">Reference proteome</keyword>
<dbReference type="PANTHER" id="PTHR35864">
    <property type="entry name" value="ZINC METALLOPROTEASE MJ0611-RELATED"/>
    <property type="match status" value="1"/>
</dbReference>
<dbReference type="InterPro" id="IPR052348">
    <property type="entry name" value="Metallopeptidase_M50B"/>
</dbReference>
<sequence>METITNFLLKLLILAPPILMALTVHEASHALVAWLRGDPTAKERGRLSLNPINHLDLAGTLVFFVTAWFGSGFGWAKPVPIDARRLSDPRRDTVWISAAGPVSNLLFALVIAGVLYLLVRAGVFNDFAQWKWFFGQMLMVGVTVNVILAFFNLIPLPPLDGSGILAGLLPPRAAWRYQQLNRYGFMILLALIFLPRWLPGMPDLISALVLYPARSVLNLLLPY</sequence>
<feature type="transmembrane region" description="Helical" evidence="13">
    <location>
        <begin position="180"/>
        <end position="198"/>
    </location>
</feature>
<dbReference type="CDD" id="cd06158">
    <property type="entry name" value="S2P-M50_like_1"/>
    <property type="match status" value="1"/>
</dbReference>
<evidence type="ECO:0000256" key="5">
    <source>
        <dbReference type="ARBA" id="ARBA00022670"/>
    </source>
</evidence>
<keyword evidence="9" id="KW-0862">Zinc</keyword>
<keyword evidence="12 13" id="KW-0472">Membrane</keyword>
<keyword evidence="4" id="KW-1003">Cell membrane</keyword>
<dbReference type="GO" id="GO:0006508">
    <property type="term" value="P:proteolysis"/>
    <property type="evidence" value="ECO:0007669"/>
    <property type="project" value="UniProtKB-KW"/>
</dbReference>
<dbReference type="GO" id="GO:0005886">
    <property type="term" value="C:plasma membrane"/>
    <property type="evidence" value="ECO:0007669"/>
    <property type="project" value="UniProtKB-SubCell"/>
</dbReference>
<evidence type="ECO:0000256" key="2">
    <source>
        <dbReference type="ARBA" id="ARBA00004651"/>
    </source>
</evidence>
<evidence type="ECO:0000256" key="9">
    <source>
        <dbReference type="ARBA" id="ARBA00022833"/>
    </source>
</evidence>
<accession>A0AAU9EBQ9</accession>
<evidence type="ECO:0000259" key="14">
    <source>
        <dbReference type="Pfam" id="PF02163"/>
    </source>
</evidence>
<feature type="transmembrane region" description="Helical" evidence="13">
    <location>
        <begin position="54"/>
        <end position="73"/>
    </location>
</feature>
<feature type="domain" description="Peptidase M50" evidence="14">
    <location>
        <begin position="131"/>
        <end position="191"/>
    </location>
</feature>
<dbReference type="GO" id="GO:0046872">
    <property type="term" value="F:metal ion binding"/>
    <property type="evidence" value="ECO:0007669"/>
    <property type="project" value="UniProtKB-KW"/>
</dbReference>
<keyword evidence="10 13" id="KW-1133">Transmembrane helix</keyword>
<evidence type="ECO:0000313" key="16">
    <source>
        <dbReference type="Proteomes" id="UP001366166"/>
    </source>
</evidence>
<gene>
    <name evidence="15" type="ORF">FAK_13760</name>
</gene>
<evidence type="ECO:0000256" key="10">
    <source>
        <dbReference type="ARBA" id="ARBA00022989"/>
    </source>
</evidence>
<evidence type="ECO:0000256" key="11">
    <source>
        <dbReference type="ARBA" id="ARBA00023049"/>
    </source>
</evidence>
<keyword evidence="11" id="KW-0482">Metalloprotease</keyword>
<dbReference type="InterPro" id="IPR008915">
    <property type="entry name" value="Peptidase_M50"/>
</dbReference>
<dbReference type="Proteomes" id="UP001366166">
    <property type="component" value="Chromosome"/>
</dbReference>
<dbReference type="KEGG" id="dmp:FAK_13760"/>
<evidence type="ECO:0000256" key="8">
    <source>
        <dbReference type="ARBA" id="ARBA00022801"/>
    </source>
</evidence>
<evidence type="ECO:0000256" key="1">
    <source>
        <dbReference type="ARBA" id="ARBA00001947"/>
    </source>
</evidence>
<dbReference type="EMBL" id="AP028679">
    <property type="protein sequence ID" value="BEQ14310.1"/>
    <property type="molecule type" value="Genomic_DNA"/>
</dbReference>
<evidence type="ECO:0000256" key="12">
    <source>
        <dbReference type="ARBA" id="ARBA00023136"/>
    </source>
</evidence>
<keyword evidence="6 13" id="KW-0812">Transmembrane</keyword>
<dbReference type="InterPro" id="IPR044537">
    <property type="entry name" value="Rip2-like"/>
</dbReference>
<keyword evidence="5" id="KW-0645">Protease</keyword>
<feature type="transmembrane region" description="Helical" evidence="13">
    <location>
        <begin position="94"/>
        <end position="118"/>
    </location>
</feature>
<reference evidence="16" key="1">
    <citation type="journal article" date="2023" name="Arch. Microbiol.">
        <title>Desulfoferula mesophilus gen. nov. sp. nov., a mesophilic sulfate-reducing bacterium isolated from a brackish lake sediment.</title>
        <authorList>
            <person name="Watanabe T."/>
            <person name="Yabe T."/>
            <person name="Tsuji J.M."/>
            <person name="Fukui M."/>
        </authorList>
    </citation>
    <scope>NUCLEOTIDE SEQUENCE [LARGE SCALE GENOMIC DNA]</scope>
    <source>
        <strain evidence="16">12FAK</strain>
    </source>
</reference>
<dbReference type="GO" id="GO:0008237">
    <property type="term" value="F:metallopeptidase activity"/>
    <property type="evidence" value="ECO:0007669"/>
    <property type="project" value="UniProtKB-KW"/>
</dbReference>
<dbReference type="AlphaFoldDB" id="A0AAU9EBQ9"/>
<evidence type="ECO:0000256" key="7">
    <source>
        <dbReference type="ARBA" id="ARBA00022723"/>
    </source>
</evidence>
<evidence type="ECO:0000256" key="6">
    <source>
        <dbReference type="ARBA" id="ARBA00022692"/>
    </source>
</evidence>
<keyword evidence="7" id="KW-0479">Metal-binding</keyword>
<protein>
    <submittedName>
        <fullName evidence="15">Peptidase M50</fullName>
    </submittedName>
</protein>
<keyword evidence="8" id="KW-0378">Hydrolase</keyword>
<dbReference type="Pfam" id="PF02163">
    <property type="entry name" value="Peptidase_M50"/>
    <property type="match status" value="1"/>
</dbReference>
<dbReference type="RefSeq" id="WP_338606025.1">
    <property type="nucleotide sequence ID" value="NZ_AP028679.1"/>
</dbReference>
<evidence type="ECO:0000256" key="4">
    <source>
        <dbReference type="ARBA" id="ARBA00022475"/>
    </source>
</evidence>
<comment type="cofactor">
    <cofactor evidence="1">
        <name>Zn(2+)</name>
        <dbReference type="ChEBI" id="CHEBI:29105"/>
    </cofactor>
</comment>
<evidence type="ECO:0000256" key="3">
    <source>
        <dbReference type="ARBA" id="ARBA00007931"/>
    </source>
</evidence>